<feature type="region of interest" description="Disordered" evidence="1">
    <location>
        <begin position="1"/>
        <end position="29"/>
    </location>
</feature>
<reference evidence="2" key="1">
    <citation type="submission" date="2022-01" db="EMBL/GenBank/DDBJ databases">
        <title>Genome Sequence Resource for Two Populations of Ditylenchus destructor, the Migratory Endoparasitic Phytonematode.</title>
        <authorList>
            <person name="Zhang H."/>
            <person name="Lin R."/>
            <person name="Xie B."/>
        </authorList>
    </citation>
    <scope>NUCLEOTIDE SEQUENCE</scope>
    <source>
        <strain evidence="2">BazhouSP</strain>
    </source>
</reference>
<comment type="caution">
    <text evidence="2">The sequence shown here is derived from an EMBL/GenBank/DDBJ whole genome shotgun (WGS) entry which is preliminary data.</text>
</comment>
<feature type="compositionally biased region" description="Basic and acidic residues" evidence="1">
    <location>
        <begin position="17"/>
        <end position="29"/>
    </location>
</feature>
<name>A0AAD4MIW6_9BILA</name>
<protein>
    <recommendedName>
        <fullName evidence="4">F-box domain-containing protein</fullName>
    </recommendedName>
</protein>
<accession>A0AAD4MIW6</accession>
<evidence type="ECO:0000256" key="1">
    <source>
        <dbReference type="SAM" id="MobiDB-lite"/>
    </source>
</evidence>
<keyword evidence="3" id="KW-1185">Reference proteome</keyword>
<dbReference type="Proteomes" id="UP001201812">
    <property type="component" value="Unassembled WGS sequence"/>
</dbReference>
<organism evidence="2 3">
    <name type="scientific">Ditylenchus destructor</name>
    <dbReference type="NCBI Taxonomy" id="166010"/>
    <lineage>
        <taxon>Eukaryota</taxon>
        <taxon>Metazoa</taxon>
        <taxon>Ecdysozoa</taxon>
        <taxon>Nematoda</taxon>
        <taxon>Chromadorea</taxon>
        <taxon>Rhabditida</taxon>
        <taxon>Tylenchina</taxon>
        <taxon>Tylenchomorpha</taxon>
        <taxon>Sphaerularioidea</taxon>
        <taxon>Anguinidae</taxon>
        <taxon>Anguininae</taxon>
        <taxon>Ditylenchus</taxon>
    </lineage>
</organism>
<dbReference type="AlphaFoldDB" id="A0AAD4MIW6"/>
<dbReference type="EMBL" id="JAKKPZ010000348">
    <property type="protein sequence ID" value="KAI1696125.1"/>
    <property type="molecule type" value="Genomic_DNA"/>
</dbReference>
<evidence type="ECO:0000313" key="2">
    <source>
        <dbReference type="EMBL" id="KAI1696125.1"/>
    </source>
</evidence>
<evidence type="ECO:0008006" key="4">
    <source>
        <dbReference type="Google" id="ProtNLM"/>
    </source>
</evidence>
<gene>
    <name evidence="2" type="ORF">DdX_19214</name>
</gene>
<sequence>MRRSAQKRTNSENEAQSEPKAKKSRSDDRAINIAAMDNGTMVEAFKYLNYCQLAKNSLVSKRFRNLIRTHRHNLALLYVDQIKIYYNSSEHSVIKIFDRELSSEAYNKWVIRNEYSKQAPIEDQIANTENVPNGFWLYANAYYKDRLQCKELEFNVNGNSQKSFTWAKYNVRCNRFFISDEADLNQNEALLDFLLTGALCTTSIKIGYRDLPKVMVDFVQKFMDLKDSDGSQLVEAIEGNTKSQDIELLKRDYAKFCVKEERNDRSNTHIFEFVNDNIGKKLQLTAKTYESLMPDFSIKVNNL</sequence>
<proteinExistence type="predicted"/>
<evidence type="ECO:0000313" key="3">
    <source>
        <dbReference type="Proteomes" id="UP001201812"/>
    </source>
</evidence>